<feature type="domain" description="Glycosyl transferase family 1" evidence="2">
    <location>
        <begin position="180"/>
        <end position="344"/>
    </location>
</feature>
<dbReference type="InterPro" id="IPR050194">
    <property type="entry name" value="Glycosyltransferase_grp1"/>
</dbReference>
<dbReference type="Pfam" id="PF13439">
    <property type="entry name" value="Glyco_transf_4"/>
    <property type="match status" value="1"/>
</dbReference>
<keyword evidence="1" id="KW-0472">Membrane</keyword>
<dbReference type="Proteomes" id="UP000230119">
    <property type="component" value="Unassembled WGS sequence"/>
</dbReference>
<feature type="domain" description="Glycosyltransferase subfamily 4-like N-terminal" evidence="4">
    <location>
        <begin position="74"/>
        <end position="174"/>
    </location>
</feature>
<dbReference type="InterPro" id="IPR001173">
    <property type="entry name" value="Glyco_trans_2-like"/>
</dbReference>
<dbReference type="Pfam" id="PF00534">
    <property type="entry name" value="Glycos_transf_1"/>
    <property type="match status" value="1"/>
</dbReference>
<dbReference type="InterPro" id="IPR001296">
    <property type="entry name" value="Glyco_trans_1"/>
</dbReference>
<evidence type="ECO:0000313" key="5">
    <source>
        <dbReference type="EMBL" id="PIV08508.1"/>
    </source>
</evidence>
<reference evidence="6" key="1">
    <citation type="submission" date="2017-09" db="EMBL/GenBank/DDBJ databases">
        <title>Depth-based differentiation of microbial function through sediment-hosted aquifers and enrichment of novel symbionts in the deep terrestrial subsurface.</title>
        <authorList>
            <person name="Probst A.J."/>
            <person name="Ladd B."/>
            <person name="Jarett J.K."/>
            <person name="Geller-Mcgrath D.E."/>
            <person name="Sieber C.M.K."/>
            <person name="Emerson J.B."/>
            <person name="Anantharaman K."/>
            <person name="Thomas B.C."/>
            <person name="Malmstrom R."/>
            <person name="Stieglmeier M."/>
            <person name="Klingl A."/>
            <person name="Woyke T."/>
            <person name="Ryan C.M."/>
            <person name="Banfield J.F."/>
        </authorList>
    </citation>
    <scope>NUCLEOTIDE SEQUENCE [LARGE SCALE GENOMIC DNA]</scope>
</reference>
<dbReference type="InterPro" id="IPR029044">
    <property type="entry name" value="Nucleotide-diphossugar_trans"/>
</dbReference>
<dbReference type="EMBL" id="PEVA01000101">
    <property type="protein sequence ID" value="PIV08508.1"/>
    <property type="molecule type" value="Genomic_DNA"/>
</dbReference>
<evidence type="ECO:0000313" key="6">
    <source>
        <dbReference type="Proteomes" id="UP000230119"/>
    </source>
</evidence>
<dbReference type="GO" id="GO:0016757">
    <property type="term" value="F:glycosyltransferase activity"/>
    <property type="evidence" value="ECO:0007669"/>
    <property type="project" value="InterPro"/>
</dbReference>
<feature type="transmembrane region" description="Helical" evidence="1">
    <location>
        <begin position="567"/>
        <end position="586"/>
    </location>
</feature>
<evidence type="ECO:0000259" key="4">
    <source>
        <dbReference type="Pfam" id="PF13439"/>
    </source>
</evidence>
<evidence type="ECO:0000259" key="2">
    <source>
        <dbReference type="Pfam" id="PF00534"/>
    </source>
</evidence>
<dbReference type="Pfam" id="PF00535">
    <property type="entry name" value="Glycos_transf_2"/>
    <property type="match status" value="1"/>
</dbReference>
<dbReference type="InterPro" id="IPR028098">
    <property type="entry name" value="Glyco_trans_4-like_N"/>
</dbReference>
<dbReference type="Gene3D" id="3.40.50.2000">
    <property type="entry name" value="Glycogen Phosphorylase B"/>
    <property type="match status" value="2"/>
</dbReference>
<dbReference type="PANTHER" id="PTHR45947:SF3">
    <property type="entry name" value="SULFOQUINOVOSYL TRANSFERASE SQD2"/>
    <property type="match status" value="1"/>
</dbReference>
<feature type="domain" description="Glycosyltransferase 2-like" evidence="3">
    <location>
        <begin position="373"/>
        <end position="463"/>
    </location>
</feature>
<protein>
    <recommendedName>
        <fullName evidence="7">Glycosyl transferase family 1 domain-containing protein</fullName>
    </recommendedName>
</protein>
<dbReference type="Gene3D" id="3.90.550.10">
    <property type="entry name" value="Spore Coat Polysaccharide Biosynthesis Protein SpsA, Chain A"/>
    <property type="match status" value="1"/>
</dbReference>
<dbReference type="CDD" id="cd02511">
    <property type="entry name" value="Beta4Glucosyltransferase"/>
    <property type="match status" value="1"/>
</dbReference>
<name>A0A2M7BSP2_9BACT</name>
<sequence length="615" mass="70346">MKISFVRGAYLNNFEGQNYALPITGYSSLFPLDTNVPFPLVKLPSIADLQKIAFLNKPIKYIANRTLGDSQILFGLENYIRGSDIVHVADPHYYYSYQAARLKAEGAIKKLVSTWWETIPFNNESTPAKKRIKRYVMSQVDMFICYTERAKNCLIAEGVTEERIKVIPLGVDLEYFKPVKKNESNKFTILFVGRLVEEKGILDLYEAFKMVSQNEQQVMLRIVGAGPLENRVQKLIQKDGFQNRVIIEHKSYKEMPSVFQQADILCVPSKNTKTWEEQYGMVFVEAMASGIPIISYATGSIPRVVGNAGLFAKENNSNELFALIIQIIRAKDLSAKLGTIGRERAEKVFDTRKTRNEIYKLYKTLDTNMNITAIILAKNEENVIKKAIQSVSFCDEILVIDDESTDSTGIIARETGATVLSHSLHKNFAEQRNWAMEQAKNEWVLFVDADEEVGEELKSELLKSNLPLSSYSIPRRDYFWNRELKHGETLKARTQGIVRFMKKNSGVWRREVHEEYTPVEAAGKLTGFINHYSHESLSSFIEDINRYSSLRAIELEKKGKRVSIFELMFYPFGKFMYTYFLLGGFLDGPAGFAYSFVMSFHSFLVRAKLLTKSYV</sequence>
<organism evidence="5 6">
    <name type="scientific">Candidatus Roizmanbacteria bacterium CG03_land_8_20_14_0_80_39_12</name>
    <dbReference type="NCBI Taxonomy" id="1974847"/>
    <lineage>
        <taxon>Bacteria</taxon>
        <taxon>Candidatus Roizmaniibacteriota</taxon>
    </lineage>
</organism>
<dbReference type="CDD" id="cd03801">
    <property type="entry name" value="GT4_PimA-like"/>
    <property type="match status" value="1"/>
</dbReference>
<dbReference type="SUPFAM" id="SSF53756">
    <property type="entry name" value="UDP-Glycosyltransferase/glycogen phosphorylase"/>
    <property type="match status" value="1"/>
</dbReference>
<keyword evidence="1" id="KW-0812">Transmembrane</keyword>
<comment type="caution">
    <text evidence="5">The sequence shown here is derived from an EMBL/GenBank/DDBJ whole genome shotgun (WGS) entry which is preliminary data.</text>
</comment>
<proteinExistence type="predicted"/>
<evidence type="ECO:0008006" key="7">
    <source>
        <dbReference type="Google" id="ProtNLM"/>
    </source>
</evidence>
<evidence type="ECO:0000259" key="3">
    <source>
        <dbReference type="Pfam" id="PF00535"/>
    </source>
</evidence>
<evidence type="ECO:0000256" key="1">
    <source>
        <dbReference type="SAM" id="Phobius"/>
    </source>
</evidence>
<dbReference type="SUPFAM" id="SSF53448">
    <property type="entry name" value="Nucleotide-diphospho-sugar transferases"/>
    <property type="match status" value="1"/>
</dbReference>
<dbReference type="PANTHER" id="PTHR45947">
    <property type="entry name" value="SULFOQUINOVOSYL TRANSFERASE SQD2"/>
    <property type="match status" value="1"/>
</dbReference>
<keyword evidence="1" id="KW-1133">Transmembrane helix</keyword>
<dbReference type="AlphaFoldDB" id="A0A2M7BSP2"/>
<accession>A0A2M7BSP2</accession>
<gene>
    <name evidence="5" type="ORF">COS52_02305</name>
</gene>